<evidence type="ECO:0000313" key="2">
    <source>
        <dbReference type="EMBL" id="MCQ4334938.1"/>
    </source>
</evidence>
<protein>
    <submittedName>
        <fullName evidence="2">DUF2073 domain-containing protein</fullName>
    </submittedName>
</protein>
<feature type="region of interest" description="Disordered" evidence="1">
    <location>
        <begin position="1"/>
        <end position="44"/>
    </location>
</feature>
<dbReference type="Proteomes" id="UP001139494">
    <property type="component" value="Unassembled WGS sequence"/>
</dbReference>
<reference evidence="2" key="1">
    <citation type="journal article" date="2023" name="Front. Microbiol.">
        <title>Genomic-based phylogenetic and metabolic analyses of the genus Natronomonas, and description of Natronomonas aquatica sp. nov.</title>
        <authorList>
            <person name="Garcia-Roldan A."/>
            <person name="Duran-Viseras A."/>
            <person name="de la Haba R.R."/>
            <person name="Corral P."/>
            <person name="Sanchez-Porro C."/>
            <person name="Ventosa A."/>
        </authorList>
    </citation>
    <scope>NUCLEOTIDE SEQUENCE</scope>
    <source>
        <strain evidence="2">F2-12</strain>
    </source>
</reference>
<name>A0A9R1CW96_9EURY</name>
<accession>A0A9R1CW96</accession>
<evidence type="ECO:0000313" key="3">
    <source>
        <dbReference type="Proteomes" id="UP001139494"/>
    </source>
</evidence>
<dbReference type="EMBL" id="JAHLKM010000048">
    <property type="protein sequence ID" value="MCQ4334938.1"/>
    <property type="molecule type" value="Genomic_DNA"/>
</dbReference>
<sequence>MPGITADDDGETDESVLEDADPNRSGDPNPDGSDSAPTDDGGIQIDMISADRIEGMRTMEKIRLILDGVHDGNIVILERGLDPDEESKLIEVTMSEINPDGFTGIEIETYPGEKKNDSGLLGRLIGNDDSSKLTVIGPANRLETLHKDETLISTLVTRT</sequence>
<dbReference type="InterPro" id="IPR012017">
    <property type="entry name" value="OapB-like"/>
</dbReference>
<proteinExistence type="predicted"/>
<keyword evidence="3" id="KW-1185">Reference proteome</keyword>
<comment type="caution">
    <text evidence="2">The sequence shown here is derived from an EMBL/GenBank/DDBJ whole genome shotgun (WGS) entry which is preliminary data.</text>
</comment>
<gene>
    <name evidence="2" type="ORF">KM295_15915</name>
</gene>
<feature type="compositionally biased region" description="Acidic residues" evidence="1">
    <location>
        <begin position="1"/>
        <end position="20"/>
    </location>
</feature>
<dbReference type="AlphaFoldDB" id="A0A9R1CW96"/>
<organism evidence="2 3">
    <name type="scientific">Natronomonas aquatica</name>
    <dbReference type="NCBI Taxonomy" id="2841590"/>
    <lineage>
        <taxon>Archaea</taxon>
        <taxon>Methanobacteriati</taxon>
        <taxon>Methanobacteriota</taxon>
        <taxon>Stenosarchaea group</taxon>
        <taxon>Halobacteria</taxon>
        <taxon>Halobacteriales</taxon>
        <taxon>Natronomonadaceae</taxon>
        <taxon>Natronomonas</taxon>
    </lineage>
</organism>
<evidence type="ECO:0000256" key="1">
    <source>
        <dbReference type="SAM" id="MobiDB-lite"/>
    </source>
</evidence>
<dbReference type="Pfam" id="PF09846">
    <property type="entry name" value="OapB"/>
    <property type="match status" value="1"/>
</dbReference>